<dbReference type="RefSeq" id="WP_061793496.1">
    <property type="nucleotide sequence ID" value="NZ_JABVDD010000011.1"/>
</dbReference>
<dbReference type="GeneID" id="67525805"/>
<name>A0A380Y210_CYTFI</name>
<reference evidence="1 2" key="1">
    <citation type="journal article" date="2020" name="G3 (Bethesda)">
        <title>Whole Genome Sequencing and Comparative Genomics of Two Nematicidal Bacillus Strains Reveals a Wide Range of Possible Virulence Factors.</title>
        <authorList>
            <person name="Susic N."/>
            <person name="Janezic S."/>
            <person name="Rupnik M."/>
            <person name="Geric Stare B."/>
        </authorList>
    </citation>
    <scope>NUCLEOTIDE SEQUENCE [LARGE SCALE GENOMIC DNA]</scope>
    <source>
        <strain evidence="1 2">I-1582</strain>
    </source>
</reference>
<dbReference type="Proteomes" id="UP000465778">
    <property type="component" value="Unassembled WGS sequence"/>
</dbReference>
<comment type="caution">
    <text evidence="1">The sequence shown here is derived from an EMBL/GenBank/DDBJ whole genome shotgun (WGS) entry which is preliminary data.</text>
</comment>
<accession>A0A380Y210</accession>
<dbReference type="EMBL" id="VDEM01000017">
    <property type="protein sequence ID" value="KAF0824224.1"/>
    <property type="molecule type" value="Genomic_DNA"/>
</dbReference>
<evidence type="ECO:0000313" key="2">
    <source>
        <dbReference type="Proteomes" id="UP000465778"/>
    </source>
</evidence>
<organism evidence="1 2">
    <name type="scientific">Cytobacillus firmus</name>
    <name type="common">Bacillus firmus</name>
    <dbReference type="NCBI Taxonomy" id="1399"/>
    <lineage>
        <taxon>Bacteria</taxon>
        <taxon>Bacillati</taxon>
        <taxon>Bacillota</taxon>
        <taxon>Bacilli</taxon>
        <taxon>Bacillales</taxon>
        <taxon>Bacillaceae</taxon>
        <taxon>Cytobacillus</taxon>
    </lineage>
</organism>
<proteinExistence type="predicted"/>
<evidence type="ECO:0000313" key="1">
    <source>
        <dbReference type="EMBL" id="KAF0824224.1"/>
    </source>
</evidence>
<dbReference type="OrthoDB" id="2872086at2"/>
<sequence length="118" mass="13019">MSINHTEALLLAIKKLGTKVERELNESIQNSINKEDIFKNLVTRSEVTAASMKKLRDAIETLSIPLNFPTKTDVANAAKLTVQAEEKMDQIDEKVIALARSIEEIKKALGSPAESAEK</sequence>
<gene>
    <name evidence="1" type="ORF">KIS1582_1903</name>
</gene>
<dbReference type="AlphaFoldDB" id="A0A380Y210"/>
<protein>
    <submittedName>
        <fullName evidence="1">Uncharacterized protein</fullName>
    </submittedName>
</protein>